<evidence type="ECO:0000313" key="5">
    <source>
        <dbReference type="EMBL" id="OIV39486.1"/>
    </source>
</evidence>
<gene>
    <name evidence="5" type="ORF">BIV57_01245</name>
</gene>
<sequence length="365" mass="38904">MRLSVDERRERVLALVRERGSLRIAELAEELGVSTVTARRDVETLAQAGRLRRLHGAVLPQDDHPAPASAGRSTPDGGSGLVLGIIVPGTRLYSPELVRGAQDAAAERGARLILGISHYLPDEDCAQVARMLSDGIDGLLIVPSWGRGVPTPEQVEWLLTLEVPTVVVERRIPRGPLLERFDEVRSDHLRGTASAVDHLWGLGHRKIALLARESVTSPQVHEGFAAALEELGAESPLAPIAMDPPGEPKGLDVAVEELSAALVKGQVTAAVVHNDEDAIGVVQRLQSRGVRIPQDIALVSYEADLVSLAGVALSAVEPPRREVGAAAVRLLVERITRPASPDAPPSARQHVTLLPTLTVRESSGA</sequence>
<accession>A0A1J7BLF8</accession>
<name>A0A1J7BLF8_9ACTN</name>
<dbReference type="Gene3D" id="1.10.10.10">
    <property type="entry name" value="Winged helix-like DNA-binding domain superfamily/Winged helix DNA-binding domain"/>
    <property type="match status" value="1"/>
</dbReference>
<dbReference type="AlphaFoldDB" id="A0A1J7BLF8"/>
<dbReference type="PANTHER" id="PTHR30146:SF155">
    <property type="entry name" value="ALANINE RACEMASE"/>
    <property type="match status" value="1"/>
</dbReference>
<dbReference type="PROSITE" id="PS00894">
    <property type="entry name" value="HTH_DEOR_1"/>
    <property type="match status" value="1"/>
</dbReference>
<keyword evidence="6" id="KW-1185">Reference proteome</keyword>
<feature type="domain" description="HTH deoR-type" evidence="4">
    <location>
        <begin position="5"/>
        <end position="60"/>
    </location>
</feature>
<dbReference type="InterPro" id="IPR001034">
    <property type="entry name" value="DeoR_HTH"/>
</dbReference>
<keyword evidence="2" id="KW-0238">DNA-binding</keyword>
<dbReference type="InterPro" id="IPR018356">
    <property type="entry name" value="Tscrpt_reg_HTH_DeoR_CS"/>
</dbReference>
<dbReference type="Gene3D" id="3.40.50.2300">
    <property type="match status" value="2"/>
</dbReference>
<dbReference type="Proteomes" id="UP000243342">
    <property type="component" value="Unassembled WGS sequence"/>
</dbReference>
<dbReference type="InterPro" id="IPR028082">
    <property type="entry name" value="Peripla_BP_I"/>
</dbReference>
<dbReference type="GO" id="GO:0003700">
    <property type="term" value="F:DNA-binding transcription factor activity"/>
    <property type="evidence" value="ECO:0007669"/>
    <property type="project" value="InterPro"/>
</dbReference>
<dbReference type="STRING" id="1428644.BIV57_01245"/>
<comment type="caution">
    <text evidence="5">The sequence shown here is derived from an EMBL/GenBank/DDBJ whole genome shotgun (WGS) entry which is preliminary data.</text>
</comment>
<dbReference type="RefSeq" id="WP_071654689.1">
    <property type="nucleotide sequence ID" value="NZ_MLCF01000002.1"/>
</dbReference>
<evidence type="ECO:0000313" key="6">
    <source>
        <dbReference type="Proteomes" id="UP000243342"/>
    </source>
</evidence>
<dbReference type="Pfam" id="PF13377">
    <property type="entry name" value="Peripla_BP_3"/>
    <property type="match status" value="1"/>
</dbReference>
<protein>
    <recommendedName>
        <fullName evidence="4">HTH deoR-type domain-containing protein</fullName>
    </recommendedName>
</protein>
<proteinExistence type="predicted"/>
<evidence type="ECO:0000259" key="4">
    <source>
        <dbReference type="PROSITE" id="PS51000"/>
    </source>
</evidence>
<evidence type="ECO:0000256" key="1">
    <source>
        <dbReference type="ARBA" id="ARBA00023015"/>
    </source>
</evidence>
<keyword evidence="1" id="KW-0805">Transcription regulation</keyword>
<dbReference type="SMART" id="SM00420">
    <property type="entry name" value="HTH_DEOR"/>
    <property type="match status" value="1"/>
</dbReference>
<evidence type="ECO:0000256" key="3">
    <source>
        <dbReference type="ARBA" id="ARBA00023163"/>
    </source>
</evidence>
<dbReference type="OrthoDB" id="3252280at2"/>
<dbReference type="PROSITE" id="PS51000">
    <property type="entry name" value="HTH_DEOR_2"/>
    <property type="match status" value="1"/>
</dbReference>
<dbReference type="InterPro" id="IPR046335">
    <property type="entry name" value="LacI/GalR-like_sensor"/>
</dbReference>
<organism evidence="5 6">
    <name type="scientific">Mangrovactinospora gilvigrisea</name>
    <dbReference type="NCBI Taxonomy" id="1428644"/>
    <lineage>
        <taxon>Bacteria</taxon>
        <taxon>Bacillati</taxon>
        <taxon>Actinomycetota</taxon>
        <taxon>Actinomycetes</taxon>
        <taxon>Kitasatosporales</taxon>
        <taxon>Streptomycetaceae</taxon>
        <taxon>Mangrovactinospora</taxon>
    </lineage>
</organism>
<dbReference type="InterPro" id="IPR036388">
    <property type="entry name" value="WH-like_DNA-bd_sf"/>
</dbReference>
<dbReference type="EMBL" id="MLCF01000002">
    <property type="protein sequence ID" value="OIV39486.1"/>
    <property type="molecule type" value="Genomic_DNA"/>
</dbReference>
<dbReference type="GO" id="GO:0000976">
    <property type="term" value="F:transcription cis-regulatory region binding"/>
    <property type="evidence" value="ECO:0007669"/>
    <property type="project" value="TreeGrafter"/>
</dbReference>
<dbReference type="Pfam" id="PF08220">
    <property type="entry name" value="HTH_DeoR"/>
    <property type="match status" value="1"/>
</dbReference>
<dbReference type="PANTHER" id="PTHR30146">
    <property type="entry name" value="LACI-RELATED TRANSCRIPTIONAL REPRESSOR"/>
    <property type="match status" value="1"/>
</dbReference>
<dbReference type="InterPro" id="IPR036390">
    <property type="entry name" value="WH_DNA-bd_sf"/>
</dbReference>
<dbReference type="SUPFAM" id="SSF53822">
    <property type="entry name" value="Periplasmic binding protein-like I"/>
    <property type="match status" value="1"/>
</dbReference>
<dbReference type="PRINTS" id="PR00037">
    <property type="entry name" value="HTHLACR"/>
</dbReference>
<dbReference type="CDD" id="cd06267">
    <property type="entry name" value="PBP1_LacI_sugar_binding-like"/>
    <property type="match status" value="1"/>
</dbReference>
<dbReference type="SUPFAM" id="SSF46785">
    <property type="entry name" value="Winged helix' DNA-binding domain"/>
    <property type="match status" value="1"/>
</dbReference>
<keyword evidence="3" id="KW-0804">Transcription</keyword>
<reference evidence="5 6" key="1">
    <citation type="submission" date="2016-10" db="EMBL/GenBank/DDBJ databases">
        <title>Genome sequence of Streptomyces gilvigriseus MUSC 26.</title>
        <authorList>
            <person name="Lee L.-H."/>
            <person name="Ser H.-L."/>
        </authorList>
    </citation>
    <scope>NUCLEOTIDE SEQUENCE [LARGE SCALE GENOMIC DNA]</scope>
    <source>
        <strain evidence="5 6">MUSC 26</strain>
    </source>
</reference>
<evidence type="ECO:0000256" key="2">
    <source>
        <dbReference type="ARBA" id="ARBA00023125"/>
    </source>
</evidence>